<dbReference type="Proteomes" id="UP001174748">
    <property type="component" value="Unassembled WGS sequence"/>
</dbReference>
<keyword evidence="1" id="KW-0175">Coiled coil</keyword>
<proteinExistence type="predicted"/>
<name>A0ABT7G5G2_9GAMM</name>
<reference evidence="2" key="1">
    <citation type="submission" date="2023-01" db="EMBL/GenBank/DDBJ databases">
        <title>Genomic dissection of endemic carbapenem resistance: metallo-beta-lactamase gene dissemination through clonal, plasmid and integron transfer pathways.</title>
        <authorList>
            <person name="Macesic N."/>
        </authorList>
    </citation>
    <scope>NUCLEOTIDE SEQUENCE</scope>
    <source>
        <strain evidence="2">CPO382</strain>
    </source>
</reference>
<organism evidence="2 3">
    <name type="scientific">Serratia nevei</name>
    <dbReference type="NCBI Taxonomy" id="2703794"/>
    <lineage>
        <taxon>Bacteria</taxon>
        <taxon>Pseudomonadati</taxon>
        <taxon>Pseudomonadota</taxon>
        <taxon>Gammaproteobacteria</taxon>
        <taxon>Enterobacterales</taxon>
        <taxon>Yersiniaceae</taxon>
        <taxon>Serratia</taxon>
    </lineage>
</organism>
<evidence type="ECO:0000313" key="2">
    <source>
        <dbReference type="EMBL" id="MDK5168999.1"/>
    </source>
</evidence>
<feature type="coiled-coil region" evidence="1">
    <location>
        <begin position="33"/>
        <end position="74"/>
    </location>
</feature>
<evidence type="ECO:0000313" key="3">
    <source>
        <dbReference type="Proteomes" id="UP001174748"/>
    </source>
</evidence>
<dbReference type="RefSeq" id="WP_285097875.1">
    <property type="nucleotide sequence ID" value="NZ_JARTOI010000001.1"/>
</dbReference>
<gene>
    <name evidence="2" type="ORF">P9921_00650</name>
</gene>
<evidence type="ECO:0008006" key="4">
    <source>
        <dbReference type="Google" id="ProtNLM"/>
    </source>
</evidence>
<sequence length="130" mass="14310">MDVIAGIQTALEITGKLRELSKKVQDADFSMLLADLSMQLADTKLEVANLKTELAKEKEEKEALAKRLSNKDDTKPTLVDGGYRFEGDDALYCTGCFDSEQKKIRLGAAPGAFAGTFGKWRCPICKTFAR</sequence>
<evidence type="ECO:0000256" key="1">
    <source>
        <dbReference type="SAM" id="Coils"/>
    </source>
</evidence>
<dbReference type="EMBL" id="JARTOI010000001">
    <property type="protein sequence ID" value="MDK5168999.1"/>
    <property type="molecule type" value="Genomic_DNA"/>
</dbReference>
<protein>
    <recommendedName>
        <fullName evidence="4">Phage protein</fullName>
    </recommendedName>
</protein>
<keyword evidence="3" id="KW-1185">Reference proteome</keyword>
<accession>A0ABT7G5G2</accession>
<comment type="caution">
    <text evidence="2">The sequence shown here is derived from an EMBL/GenBank/DDBJ whole genome shotgun (WGS) entry which is preliminary data.</text>
</comment>